<name>A0A4Y7PMN6_9AGAM</name>
<protein>
    <submittedName>
        <fullName evidence="1">Uncharacterized protein</fullName>
    </submittedName>
</protein>
<reference evidence="1 2" key="1">
    <citation type="submission" date="2018-06" db="EMBL/GenBank/DDBJ databases">
        <title>A transcriptomic atlas of mushroom development highlights an independent origin of complex multicellularity.</title>
        <authorList>
            <consortium name="DOE Joint Genome Institute"/>
            <person name="Krizsan K."/>
            <person name="Almasi E."/>
            <person name="Merenyi Z."/>
            <person name="Sahu N."/>
            <person name="Viragh M."/>
            <person name="Koszo T."/>
            <person name="Mondo S."/>
            <person name="Kiss B."/>
            <person name="Balint B."/>
            <person name="Kues U."/>
            <person name="Barry K."/>
            <person name="Hegedus J.C."/>
            <person name="Henrissat B."/>
            <person name="Johnson J."/>
            <person name="Lipzen A."/>
            <person name="Ohm R."/>
            <person name="Nagy I."/>
            <person name="Pangilinan J."/>
            <person name="Yan J."/>
            <person name="Xiong Y."/>
            <person name="Grigoriev I.V."/>
            <person name="Hibbett D.S."/>
            <person name="Nagy L.G."/>
        </authorList>
    </citation>
    <scope>NUCLEOTIDE SEQUENCE [LARGE SCALE GENOMIC DNA]</scope>
    <source>
        <strain evidence="1 2">SZMC22713</strain>
    </source>
</reference>
<gene>
    <name evidence="1" type="ORF">BD410DRAFT_86873</name>
</gene>
<evidence type="ECO:0000313" key="1">
    <source>
        <dbReference type="EMBL" id="TDL15720.1"/>
    </source>
</evidence>
<dbReference type="AlphaFoldDB" id="A0A4Y7PMN6"/>
<dbReference type="VEuPathDB" id="FungiDB:BD410DRAFT_86873"/>
<dbReference type="EMBL" id="ML170264">
    <property type="protein sequence ID" value="TDL15720.1"/>
    <property type="molecule type" value="Genomic_DNA"/>
</dbReference>
<organism evidence="1 2">
    <name type="scientific">Rickenella mellea</name>
    <dbReference type="NCBI Taxonomy" id="50990"/>
    <lineage>
        <taxon>Eukaryota</taxon>
        <taxon>Fungi</taxon>
        <taxon>Dikarya</taxon>
        <taxon>Basidiomycota</taxon>
        <taxon>Agaricomycotina</taxon>
        <taxon>Agaricomycetes</taxon>
        <taxon>Hymenochaetales</taxon>
        <taxon>Rickenellaceae</taxon>
        <taxon>Rickenella</taxon>
    </lineage>
</organism>
<sequence>MVWFSFRLYRVVCIGIWTADQMVRFGQCASVLFCHFVCSLSRGVMDWVMMVVRAWRSYTSRQLCWSMGTRAPR</sequence>
<keyword evidence="2" id="KW-1185">Reference proteome</keyword>
<proteinExistence type="predicted"/>
<accession>A0A4Y7PMN6</accession>
<evidence type="ECO:0000313" key="2">
    <source>
        <dbReference type="Proteomes" id="UP000294933"/>
    </source>
</evidence>
<dbReference type="Proteomes" id="UP000294933">
    <property type="component" value="Unassembled WGS sequence"/>
</dbReference>